<dbReference type="PROSITE" id="PS00041">
    <property type="entry name" value="HTH_ARAC_FAMILY_1"/>
    <property type="match status" value="1"/>
</dbReference>
<dbReference type="EMBL" id="JACEGA010000001">
    <property type="protein sequence ID" value="MBB2183227.1"/>
    <property type="molecule type" value="Genomic_DNA"/>
</dbReference>
<dbReference type="Gene3D" id="3.20.80.10">
    <property type="entry name" value="Regulatory factor, effector binding domain"/>
    <property type="match status" value="1"/>
</dbReference>
<dbReference type="InterPro" id="IPR011256">
    <property type="entry name" value="Reg_factor_effector_dom_sf"/>
</dbReference>
<evidence type="ECO:0000313" key="5">
    <source>
        <dbReference type="EMBL" id="MBB2183227.1"/>
    </source>
</evidence>
<dbReference type="InterPro" id="IPR009057">
    <property type="entry name" value="Homeodomain-like_sf"/>
</dbReference>
<keyword evidence="6" id="KW-1185">Reference proteome</keyword>
<dbReference type="InterPro" id="IPR018062">
    <property type="entry name" value="HTH_AraC-typ_CS"/>
</dbReference>
<dbReference type="InterPro" id="IPR050959">
    <property type="entry name" value="MarA-like"/>
</dbReference>
<evidence type="ECO:0000256" key="3">
    <source>
        <dbReference type="ARBA" id="ARBA00023163"/>
    </source>
</evidence>
<keyword evidence="2" id="KW-0238">DNA-binding</keyword>
<organism evidence="5 6">
    <name type="scientific">Variimorphobacter saccharofermentans</name>
    <dbReference type="NCBI Taxonomy" id="2755051"/>
    <lineage>
        <taxon>Bacteria</taxon>
        <taxon>Bacillati</taxon>
        <taxon>Bacillota</taxon>
        <taxon>Clostridia</taxon>
        <taxon>Lachnospirales</taxon>
        <taxon>Lachnospiraceae</taxon>
        <taxon>Variimorphobacter</taxon>
    </lineage>
</organism>
<dbReference type="SMART" id="SM00342">
    <property type="entry name" value="HTH_ARAC"/>
    <property type="match status" value="1"/>
</dbReference>
<dbReference type="PROSITE" id="PS01124">
    <property type="entry name" value="HTH_ARAC_FAMILY_2"/>
    <property type="match status" value="1"/>
</dbReference>
<feature type="domain" description="HTH araC/xylS-type" evidence="4">
    <location>
        <begin position="9"/>
        <end position="107"/>
    </location>
</feature>
<evidence type="ECO:0000313" key="6">
    <source>
        <dbReference type="Proteomes" id="UP000574276"/>
    </source>
</evidence>
<dbReference type="SUPFAM" id="SSF46689">
    <property type="entry name" value="Homeodomain-like"/>
    <property type="match status" value="2"/>
</dbReference>
<name>A0A839K1D4_9FIRM</name>
<reference evidence="5 6" key="1">
    <citation type="submission" date="2020-07" db="EMBL/GenBank/DDBJ databases">
        <title>Characterization and genome sequencing of isolate MD1, a novel member within the family Lachnospiraceae.</title>
        <authorList>
            <person name="Rettenmaier R."/>
            <person name="Di Bello L."/>
            <person name="Zinser C."/>
            <person name="Scheitz K."/>
            <person name="Liebl W."/>
            <person name="Zverlov V."/>
        </authorList>
    </citation>
    <scope>NUCLEOTIDE SEQUENCE [LARGE SCALE GENOMIC DNA]</scope>
    <source>
        <strain evidence="5 6">MD1</strain>
    </source>
</reference>
<dbReference type="PANTHER" id="PTHR47504:SF5">
    <property type="entry name" value="RIGHT ORIGIN-BINDING PROTEIN"/>
    <property type="match status" value="1"/>
</dbReference>
<dbReference type="PANTHER" id="PTHR47504">
    <property type="entry name" value="RIGHT ORIGIN-BINDING PROTEIN"/>
    <property type="match status" value="1"/>
</dbReference>
<proteinExistence type="predicted"/>
<evidence type="ECO:0000256" key="2">
    <source>
        <dbReference type="ARBA" id="ARBA00023125"/>
    </source>
</evidence>
<gene>
    <name evidence="5" type="ORF">H0486_10085</name>
</gene>
<dbReference type="InterPro" id="IPR018060">
    <property type="entry name" value="HTH_AraC"/>
</dbReference>
<dbReference type="Pfam" id="PF12833">
    <property type="entry name" value="HTH_18"/>
    <property type="match status" value="1"/>
</dbReference>
<protein>
    <submittedName>
        <fullName evidence="5">AraC family transcriptional regulator</fullName>
    </submittedName>
</protein>
<dbReference type="RefSeq" id="WP_228352906.1">
    <property type="nucleotide sequence ID" value="NZ_JACEGA010000001.1"/>
</dbReference>
<dbReference type="AlphaFoldDB" id="A0A839K1D4"/>
<comment type="caution">
    <text evidence="5">The sequence shown here is derived from an EMBL/GenBank/DDBJ whole genome shotgun (WGS) entry which is preliminary data.</text>
</comment>
<keyword evidence="3" id="KW-0804">Transcription</keyword>
<evidence type="ECO:0000256" key="1">
    <source>
        <dbReference type="ARBA" id="ARBA00023015"/>
    </source>
</evidence>
<dbReference type="Gene3D" id="1.10.10.60">
    <property type="entry name" value="Homeodomain-like"/>
    <property type="match status" value="2"/>
</dbReference>
<dbReference type="GO" id="GO:0003700">
    <property type="term" value="F:DNA-binding transcription factor activity"/>
    <property type="evidence" value="ECO:0007669"/>
    <property type="project" value="InterPro"/>
</dbReference>
<dbReference type="GO" id="GO:0043565">
    <property type="term" value="F:sequence-specific DNA binding"/>
    <property type="evidence" value="ECO:0007669"/>
    <property type="project" value="InterPro"/>
</dbReference>
<evidence type="ECO:0000259" key="4">
    <source>
        <dbReference type="PROSITE" id="PS01124"/>
    </source>
</evidence>
<accession>A0A839K1D4</accession>
<sequence>MKEQIEAVNRMQDYINDHYSEEISLADIARVSLFSPWYARRLFIEYTGITPADYIRKLRLTKSALRLRDENVKILDIALDLGFGSVDGYQRAFRREFGCNPKEYANNPIPLQLFTPYGVKFRYKERKEKTMGAKCVFMQVIDKPARKVIIKRGVNATEYWKYCEEVGCDVWGILTSMKSLSGEPVCLWLPKEYIKEGTSEYVQGVEVDLNYTGVIPDGFEVIELPAAKYLMFQGEPFAEEDYEQAISDIWEAEMKYDPSVIGYQWDNKNPRIQLEPIGKRGYIELLPIK</sequence>
<keyword evidence="1" id="KW-0805">Transcription regulation</keyword>
<dbReference type="Proteomes" id="UP000574276">
    <property type="component" value="Unassembled WGS sequence"/>
</dbReference>